<evidence type="ECO:0000313" key="4">
    <source>
        <dbReference type="Proteomes" id="UP000242254"/>
    </source>
</evidence>
<dbReference type="GO" id="GO:0015074">
    <property type="term" value="P:DNA integration"/>
    <property type="evidence" value="ECO:0007669"/>
    <property type="project" value="InterPro"/>
</dbReference>
<name>A0A2G4SLK4_RHIZD</name>
<feature type="region of interest" description="Disordered" evidence="2">
    <location>
        <begin position="820"/>
        <end position="853"/>
    </location>
</feature>
<keyword evidence="1" id="KW-0233">DNA recombination</keyword>
<dbReference type="PANTHER" id="PTHR37535:SF3">
    <property type="entry name" value="FLUG DOMAIN-CONTAINING PROTEIN"/>
    <property type="match status" value="1"/>
</dbReference>
<gene>
    <name evidence="3" type="ORF">RHIMIDRAFT_315232</name>
</gene>
<dbReference type="InterPro" id="IPR013762">
    <property type="entry name" value="Integrase-like_cat_sf"/>
</dbReference>
<reference evidence="3 4" key="1">
    <citation type="journal article" date="2016" name="Proc. Natl. Acad. Sci. U.S.A.">
        <title>Lipid metabolic changes in an early divergent fungus govern the establishment of a mutualistic symbiosis with endobacteria.</title>
        <authorList>
            <person name="Lastovetsky O.A."/>
            <person name="Gaspar M.L."/>
            <person name="Mondo S.J."/>
            <person name="LaButti K.M."/>
            <person name="Sandor L."/>
            <person name="Grigoriev I.V."/>
            <person name="Henry S.A."/>
            <person name="Pawlowska T.E."/>
        </authorList>
    </citation>
    <scope>NUCLEOTIDE SEQUENCE [LARGE SCALE GENOMIC DNA]</scope>
    <source>
        <strain evidence="3 4">ATCC 52813</strain>
    </source>
</reference>
<dbReference type="AlphaFoldDB" id="A0A2G4SLK4"/>
<dbReference type="EMBL" id="KZ303857">
    <property type="protein sequence ID" value="PHZ09658.1"/>
    <property type="molecule type" value="Genomic_DNA"/>
</dbReference>
<evidence type="ECO:0000256" key="1">
    <source>
        <dbReference type="ARBA" id="ARBA00023172"/>
    </source>
</evidence>
<proteinExistence type="predicted"/>
<dbReference type="GO" id="GO:0003677">
    <property type="term" value="F:DNA binding"/>
    <property type="evidence" value="ECO:0007669"/>
    <property type="project" value="InterPro"/>
</dbReference>
<organism evidence="3 4">
    <name type="scientific">Rhizopus microsporus ATCC 52813</name>
    <dbReference type="NCBI Taxonomy" id="1340429"/>
    <lineage>
        <taxon>Eukaryota</taxon>
        <taxon>Fungi</taxon>
        <taxon>Fungi incertae sedis</taxon>
        <taxon>Mucoromycota</taxon>
        <taxon>Mucoromycotina</taxon>
        <taxon>Mucoromycetes</taxon>
        <taxon>Mucorales</taxon>
        <taxon>Mucorineae</taxon>
        <taxon>Rhizopodaceae</taxon>
        <taxon>Rhizopus</taxon>
    </lineage>
</organism>
<dbReference type="RefSeq" id="XP_023463366.1">
    <property type="nucleotide sequence ID" value="XM_023614983.1"/>
</dbReference>
<sequence>MSVPIDPSVLKHVSPREKFKLMKQKQAEVQGIIAATPSASGLLAPRTIVQYQDIEKQYMEYIETYNEDREVPVIAWTKEGFNYNMVNDYIFFRAMFGVGRVEKVLQLGKVIREIACLNVVAGRKDRSLKLSVEEMNKLRNYMYELSQVGQLGRKGKDQAIFGLPEALIISRHVLRTDQDRYLNYLTFHLQIAVLTLLICFTGARPSSLVADARIENPEYLKWKHIQLWREGQDRRGYQIILQITIPHLKGRNRFFSEAKRISKKTLKSFLDPNKQYDVHLDATLMIVALAFRRQVAAYDSFEQWWSGNQALLKIKDEQKEQPVFVNHSYGVSEKTPWSTDAVTHTFARVIRSSGLNRKFQPKGTLYSFRRNFAQQMNDNLSAQPASSLIGHNPYSHTLKKSYAGDFERLDLTTLVHTGEATQASTMSVLLKPHAFHIADIKRYNLTPTEIQCYVLQDETLIALKNKREVYVYEREQKYGKKQKSYWEKEELNILRKFYDQVKRRKRYLTLRALKAKHEKIFGELEEHIQVDQDGNVALDETELLRKYGVPLINSQEELLAEDEAFEKQIPSDIALVEEIGSYQDPKTTDKNSNHYSDTTADVDYDEEFEEHEHGITVETVDPKNNEYLVFEENQMQEYATDDHINPPESSEAAVVAIPGASCVSILQQLRCLDIQNLLRGKDRFYTSRPCMLCEQQGINTSVVYPTLKQLAAHLYMSQASTTWELPASSHRVGMHTNTAVFLREFQPVPTNTAYQCGFLGCDFKNIKETAVKKHLTKHLTEAGVKDKSHEQAIQEMVQVIEDNIGYTMSQNEIQDLIDKREENRAKGRKRRQAARDLKETAALEPSQSKQKKR</sequence>
<dbReference type="Proteomes" id="UP000242254">
    <property type="component" value="Unassembled WGS sequence"/>
</dbReference>
<dbReference type="Gene3D" id="1.10.443.10">
    <property type="entry name" value="Intergrase catalytic core"/>
    <property type="match status" value="1"/>
</dbReference>
<dbReference type="GO" id="GO:0006310">
    <property type="term" value="P:DNA recombination"/>
    <property type="evidence" value="ECO:0007669"/>
    <property type="project" value="UniProtKB-KW"/>
</dbReference>
<evidence type="ECO:0000256" key="2">
    <source>
        <dbReference type="SAM" id="MobiDB-lite"/>
    </source>
</evidence>
<dbReference type="GeneID" id="35445972"/>
<evidence type="ECO:0000313" key="3">
    <source>
        <dbReference type="EMBL" id="PHZ09658.1"/>
    </source>
</evidence>
<protein>
    <submittedName>
        <fullName evidence="3">Uncharacterized protein</fullName>
    </submittedName>
</protein>
<dbReference type="PANTHER" id="PTHR37535">
    <property type="entry name" value="FLUG DOMAIN PROTEIN"/>
    <property type="match status" value="1"/>
</dbReference>
<dbReference type="InterPro" id="IPR011010">
    <property type="entry name" value="DNA_brk_join_enz"/>
</dbReference>
<dbReference type="SUPFAM" id="SSF56349">
    <property type="entry name" value="DNA breaking-rejoining enzymes"/>
    <property type="match status" value="1"/>
</dbReference>
<accession>A0A2G4SLK4</accession>
<keyword evidence="4" id="KW-1185">Reference proteome</keyword>